<sequence length="46" mass="5462">MKKTGIFEANGHEFRYFLENVPKIDNFDKIAERMSDNLAKMLNEQK</sequence>
<evidence type="ECO:0000313" key="1">
    <source>
        <dbReference type="EMBL" id="XRP48395.1"/>
    </source>
</evidence>
<evidence type="ECO:0000313" key="2">
    <source>
        <dbReference type="Proteomes" id="UP000180175"/>
    </source>
</evidence>
<organism evidence="1 2">
    <name type="scientific">Anaerobacillus isosaccharinicus</name>
    <dbReference type="NCBI Taxonomy" id="1532552"/>
    <lineage>
        <taxon>Bacteria</taxon>
        <taxon>Bacillati</taxon>
        <taxon>Bacillota</taxon>
        <taxon>Bacilli</taxon>
        <taxon>Bacillales</taxon>
        <taxon>Bacillaceae</taxon>
        <taxon>Anaerobacillus</taxon>
    </lineage>
</organism>
<reference evidence="1 2" key="2">
    <citation type="journal article" date="2019" name="Int. J. Syst. Evol. Microbiol.">
        <title>Anaerobacillus isosaccharinicus sp. nov., an alkaliphilic bacterium which degrades isosaccharinic acid.</title>
        <authorList>
            <person name="Bassil N.M."/>
            <person name="Lloyd J.R."/>
        </authorList>
    </citation>
    <scope>NUCLEOTIDE SEQUENCE [LARGE SCALE GENOMIC DNA]</scope>
    <source>
        <strain evidence="1 2">NB2006</strain>
    </source>
</reference>
<gene>
    <name evidence="1" type="ORF">AWH56_26430</name>
</gene>
<protein>
    <submittedName>
        <fullName evidence="1">Uncharacterized protein</fullName>
    </submittedName>
</protein>
<dbReference type="EMBL" id="CP063356">
    <property type="protein sequence ID" value="XRP48395.1"/>
    <property type="molecule type" value="Genomic_DNA"/>
</dbReference>
<keyword evidence="2" id="KW-1185">Reference proteome</keyword>
<name>A0AC62A496_9BACI</name>
<accession>A0AC62A496</accession>
<dbReference type="Proteomes" id="UP000180175">
    <property type="component" value="Chromosome"/>
</dbReference>
<reference evidence="1 2" key="1">
    <citation type="journal article" date="2017" name="Genome Announc.">
        <title>Draft Genome Sequences of Four Alkaliphilic Bacteria Belonging to the Anaerobacillus Genus.</title>
        <authorList>
            <person name="Bassil N.M."/>
            <person name="Lloyd J.R."/>
        </authorList>
    </citation>
    <scope>NUCLEOTIDE SEQUENCE [LARGE SCALE GENOMIC DNA]</scope>
    <source>
        <strain evidence="1 2">NB2006</strain>
    </source>
</reference>
<proteinExistence type="predicted"/>